<gene>
    <name evidence="1" type="ORF">dnl_01230</name>
</gene>
<accession>A0A975GE63</accession>
<dbReference type="EMBL" id="CP061799">
    <property type="protein sequence ID" value="QTA77921.1"/>
    <property type="molecule type" value="Genomic_DNA"/>
</dbReference>
<dbReference type="InterPro" id="IPR027417">
    <property type="entry name" value="P-loop_NTPase"/>
</dbReference>
<evidence type="ECO:0000313" key="2">
    <source>
        <dbReference type="Proteomes" id="UP000663720"/>
    </source>
</evidence>
<organism evidence="1 2">
    <name type="scientific">Desulfonema limicola</name>
    <dbReference type="NCBI Taxonomy" id="45656"/>
    <lineage>
        <taxon>Bacteria</taxon>
        <taxon>Pseudomonadati</taxon>
        <taxon>Thermodesulfobacteriota</taxon>
        <taxon>Desulfobacteria</taxon>
        <taxon>Desulfobacterales</taxon>
        <taxon>Desulfococcaceae</taxon>
        <taxon>Desulfonema</taxon>
    </lineage>
</organism>
<dbReference type="GO" id="GO:0016787">
    <property type="term" value="F:hydrolase activity"/>
    <property type="evidence" value="ECO:0007669"/>
    <property type="project" value="UniProtKB-KW"/>
</dbReference>
<dbReference type="PANTHER" id="PTHR34301:SF8">
    <property type="entry name" value="ATPASE DOMAIN-CONTAINING PROTEIN"/>
    <property type="match status" value="1"/>
</dbReference>
<reference evidence="1" key="1">
    <citation type="journal article" date="2021" name="Microb. Physiol.">
        <title>Proteogenomic Insights into the Physiology of Marine, Sulfate-Reducing, Filamentous Desulfonema limicola and Desulfonema magnum.</title>
        <authorList>
            <person name="Schnaars V."/>
            <person name="Wohlbrand L."/>
            <person name="Scheve S."/>
            <person name="Hinrichs C."/>
            <person name="Reinhardt R."/>
            <person name="Rabus R."/>
        </authorList>
    </citation>
    <scope>NUCLEOTIDE SEQUENCE</scope>
    <source>
        <strain evidence="1">5ac10</strain>
    </source>
</reference>
<dbReference type="Proteomes" id="UP000663720">
    <property type="component" value="Chromosome"/>
</dbReference>
<keyword evidence="1" id="KW-0378">Hydrolase</keyword>
<name>A0A975GE63_9BACT</name>
<dbReference type="PANTHER" id="PTHR34301">
    <property type="entry name" value="DNA-BINDING PROTEIN-RELATED"/>
    <property type="match status" value="1"/>
</dbReference>
<dbReference type="SUPFAM" id="SSF52540">
    <property type="entry name" value="P-loop containing nucleoside triphosphate hydrolases"/>
    <property type="match status" value="1"/>
</dbReference>
<protein>
    <submittedName>
        <fullName evidence="1">NTP hydrolase p-loop-containing</fullName>
    </submittedName>
</protein>
<dbReference type="KEGG" id="dli:dnl_01230"/>
<keyword evidence="2" id="KW-1185">Reference proteome</keyword>
<proteinExistence type="predicted"/>
<sequence length="582" mass="69265">MKVWLKEKIGNPELFTGRQKELSYFLNWINRIKQELSQSTAILSRRKTGKSALLQRLYNLTFQKNDTVIPFYFEIRETDQWLLDFSRNFLFTFILQYIAFKTRKQEYFHYSKTNYSRVLNALKKEKLDYISHMIEDAELADRQEQADSLWDIARELPRMAAEHTDERVLQIIDEFQFINRFIFRDKSCKDRIENLAGSYLHTCEYKNAPMLVAGSWVGWLKRDLLRMLPGRFLFHYLEKLPDDEAVEMILKYSLIDNIPVAQDIIPLMAGLAERNPFYISSLIRSKYQEKDFTSKKGLLATLEFETLHREGSIKGTWMEYVLYALKETNDIHAKKIVLYLSRHREREVTRDEIRDKLNLEITDSELEKKLKILIHADIIEQGSSNFEYQGVRDNIFDKVFRGVYQKEIENFDPEDITREYKILSEKLLKKIRQLRGEYGRYKGAFAEFLIIHLLRYETCKNNDLFKSALHNLPDDFEFAEYGNIWSYHSPPLHEPEFQVDVLARAKKDEYALIWEVKNRKAKFSVKEAEEFLKKSDALKKLEGIEKSLLIVFSAGGFFKNTLEYLEKNNIAWTENKMWLKRK</sequence>
<dbReference type="RefSeq" id="WP_207689839.1">
    <property type="nucleotide sequence ID" value="NZ_CP061799.1"/>
</dbReference>
<dbReference type="Gene3D" id="3.40.50.300">
    <property type="entry name" value="P-loop containing nucleotide triphosphate hydrolases"/>
    <property type="match status" value="1"/>
</dbReference>
<dbReference type="AlphaFoldDB" id="A0A975GE63"/>
<evidence type="ECO:0000313" key="1">
    <source>
        <dbReference type="EMBL" id="QTA77921.1"/>
    </source>
</evidence>